<feature type="region of interest" description="Disordered" evidence="12">
    <location>
        <begin position="426"/>
        <end position="451"/>
    </location>
</feature>
<feature type="domain" description="C2H2-type" evidence="13">
    <location>
        <begin position="256"/>
        <end position="283"/>
    </location>
</feature>
<keyword evidence="3" id="KW-0479">Metal-binding</keyword>
<dbReference type="PROSITE" id="PS00028">
    <property type="entry name" value="ZINC_FINGER_C2H2_1"/>
    <property type="match status" value="5"/>
</dbReference>
<evidence type="ECO:0000256" key="2">
    <source>
        <dbReference type="ARBA" id="ARBA00006991"/>
    </source>
</evidence>
<keyword evidence="5 11" id="KW-0863">Zinc-finger</keyword>
<dbReference type="AlphaFoldDB" id="A0A0L8H470"/>
<dbReference type="FunFam" id="3.30.160.60:FF:000185">
    <property type="entry name" value="zinc finger protein 319"/>
    <property type="match status" value="1"/>
</dbReference>
<dbReference type="GO" id="GO:0000981">
    <property type="term" value="F:DNA-binding transcription factor activity, RNA polymerase II-specific"/>
    <property type="evidence" value="ECO:0007669"/>
    <property type="project" value="TreeGrafter"/>
</dbReference>
<evidence type="ECO:0000259" key="13">
    <source>
        <dbReference type="PROSITE" id="PS50157"/>
    </source>
</evidence>
<dbReference type="PANTHER" id="PTHR23226:SF416">
    <property type="entry name" value="FI01424P"/>
    <property type="match status" value="1"/>
</dbReference>
<dbReference type="FunFam" id="3.30.160.60:FF:000303">
    <property type="entry name" value="Zinc finger protein 41"/>
    <property type="match status" value="1"/>
</dbReference>
<evidence type="ECO:0000256" key="3">
    <source>
        <dbReference type="ARBA" id="ARBA00022723"/>
    </source>
</evidence>
<feature type="domain" description="C2H2-type" evidence="13">
    <location>
        <begin position="144"/>
        <end position="171"/>
    </location>
</feature>
<keyword evidence="7" id="KW-0805">Transcription regulation</keyword>
<dbReference type="PANTHER" id="PTHR23226">
    <property type="entry name" value="ZINC FINGER AND SCAN DOMAIN-CONTAINING"/>
    <property type="match status" value="1"/>
</dbReference>
<feature type="compositionally biased region" description="Basic and acidic residues" evidence="12">
    <location>
        <begin position="302"/>
        <end position="312"/>
    </location>
</feature>
<dbReference type="OrthoDB" id="3176202at2759"/>
<feature type="compositionally biased region" description="Basic residues" evidence="12">
    <location>
        <begin position="336"/>
        <end position="349"/>
    </location>
</feature>
<dbReference type="GO" id="GO:0008270">
    <property type="term" value="F:zinc ion binding"/>
    <property type="evidence" value="ECO:0007669"/>
    <property type="project" value="UniProtKB-KW"/>
</dbReference>
<dbReference type="SMART" id="SM00355">
    <property type="entry name" value="ZnF_C2H2"/>
    <property type="match status" value="6"/>
</dbReference>
<evidence type="ECO:0000256" key="12">
    <source>
        <dbReference type="SAM" id="MobiDB-lite"/>
    </source>
</evidence>
<evidence type="ECO:0000313" key="14">
    <source>
        <dbReference type="EMBL" id="KOF83565.1"/>
    </source>
</evidence>
<name>A0A0L8H470_OCTBM</name>
<evidence type="ECO:0000256" key="9">
    <source>
        <dbReference type="ARBA" id="ARBA00023163"/>
    </source>
</evidence>
<evidence type="ECO:0000256" key="8">
    <source>
        <dbReference type="ARBA" id="ARBA00023125"/>
    </source>
</evidence>
<dbReference type="PROSITE" id="PS50157">
    <property type="entry name" value="ZINC_FINGER_C2H2_2"/>
    <property type="match status" value="6"/>
</dbReference>
<evidence type="ECO:0000256" key="5">
    <source>
        <dbReference type="ARBA" id="ARBA00022771"/>
    </source>
</evidence>
<evidence type="ECO:0000256" key="10">
    <source>
        <dbReference type="ARBA" id="ARBA00023242"/>
    </source>
</evidence>
<evidence type="ECO:0000256" key="7">
    <source>
        <dbReference type="ARBA" id="ARBA00023015"/>
    </source>
</evidence>
<accession>A0A0L8H470</accession>
<dbReference type="Pfam" id="PF00096">
    <property type="entry name" value="zf-C2H2"/>
    <property type="match status" value="6"/>
</dbReference>
<dbReference type="FunFam" id="3.30.160.60:FF:000875">
    <property type="entry name" value="zinc finger protein 236 isoform X7"/>
    <property type="match status" value="1"/>
</dbReference>
<dbReference type="GO" id="GO:0005634">
    <property type="term" value="C:nucleus"/>
    <property type="evidence" value="ECO:0007669"/>
    <property type="project" value="UniProtKB-SubCell"/>
</dbReference>
<feature type="region of interest" description="Disordered" evidence="12">
    <location>
        <begin position="302"/>
        <end position="354"/>
    </location>
</feature>
<keyword evidence="9" id="KW-0804">Transcription</keyword>
<keyword evidence="4" id="KW-0677">Repeat</keyword>
<keyword evidence="10" id="KW-0539">Nucleus</keyword>
<dbReference type="GO" id="GO:0000978">
    <property type="term" value="F:RNA polymerase II cis-regulatory region sequence-specific DNA binding"/>
    <property type="evidence" value="ECO:0007669"/>
    <property type="project" value="TreeGrafter"/>
</dbReference>
<organism evidence="14">
    <name type="scientific">Octopus bimaculoides</name>
    <name type="common">California two-spotted octopus</name>
    <dbReference type="NCBI Taxonomy" id="37653"/>
    <lineage>
        <taxon>Eukaryota</taxon>
        <taxon>Metazoa</taxon>
        <taxon>Spiralia</taxon>
        <taxon>Lophotrochozoa</taxon>
        <taxon>Mollusca</taxon>
        <taxon>Cephalopoda</taxon>
        <taxon>Coleoidea</taxon>
        <taxon>Octopodiformes</taxon>
        <taxon>Octopoda</taxon>
        <taxon>Incirrata</taxon>
        <taxon>Octopodidae</taxon>
        <taxon>Octopus</taxon>
    </lineage>
</organism>
<comment type="similarity">
    <text evidence="2">Belongs to the krueppel C2H2-type zinc-finger protein family.</text>
</comment>
<gene>
    <name evidence="14" type="ORF">OCBIM_22023555mg</name>
</gene>
<feature type="region of interest" description="Disordered" evidence="12">
    <location>
        <begin position="88"/>
        <end position="113"/>
    </location>
</feature>
<dbReference type="FunFam" id="3.30.160.60:FF:000688">
    <property type="entry name" value="zinc finger protein 197 isoform X1"/>
    <property type="match status" value="1"/>
</dbReference>
<protein>
    <recommendedName>
        <fullName evidence="13">C2H2-type domain-containing protein</fullName>
    </recommendedName>
</protein>
<dbReference type="FunFam" id="3.30.160.60:FF:000512">
    <property type="entry name" value="zinc finger protein 197 isoform X1"/>
    <property type="match status" value="2"/>
</dbReference>
<dbReference type="InterPro" id="IPR036236">
    <property type="entry name" value="Znf_C2H2_sf"/>
</dbReference>
<dbReference type="Gene3D" id="3.30.160.60">
    <property type="entry name" value="Classic Zinc Finger"/>
    <property type="match status" value="6"/>
</dbReference>
<dbReference type="InterPro" id="IPR013087">
    <property type="entry name" value="Znf_C2H2_type"/>
</dbReference>
<evidence type="ECO:0000256" key="1">
    <source>
        <dbReference type="ARBA" id="ARBA00004123"/>
    </source>
</evidence>
<dbReference type="EMBL" id="KQ419432">
    <property type="protein sequence ID" value="KOF83565.1"/>
    <property type="molecule type" value="Genomic_DNA"/>
</dbReference>
<sequence length="451" mass="50848">MNSMANTDVESSSKTIENKATSSFTVTSGSSVEKSTPYDVWGSGPFVTPSNPIPLTTNVSTSATLSNVDGKAITNISNSHAGLHIHQSHQPHLHHHHHHHHQQHNHNHHHCHSHVNTTATTTTTITTPTVTTLTQAAVAPEKLYSCDICNKTLTRRDHLKVHKRIHTGERPFKCPTCGFAFARNDHLVRHIRIHSNQKLFTCDICNKALSRRDHLKVHQRIHSGERPYRCLTCGYAFARNDHLIRHMTSHQPDKMFSCDICSKALSRKDHLKIHKRIHTGERPFKCKICGYAFARNDHLIRHNRPNKGERKLSCVPQKDNESIDDNQTFEKEQHDHHHQHHHHHHHHHQEQHDEQVKVLHTLNIAGTSQSLNATAVSGSGQIFQNAATPMYPIAQIFPSIQVPANTTHIYHALQMFPAAGLGMSNQSNMNPKITDSSTQGQTTPSHTQPSD</sequence>
<evidence type="ECO:0000256" key="6">
    <source>
        <dbReference type="ARBA" id="ARBA00022833"/>
    </source>
</evidence>
<evidence type="ECO:0000256" key="4">
    <source>
        <dbReference type="ARBA" id="ARBA00022737"/>
    </source>
</evidence>
<dbReference type="SUPFAM" id="SSF57667">
    <property type="entry name" value="beta-beta-alpha zinc fingers"/>
    <property type="match status" value="3"/>
</dbReference>
<feature type="domain" description="C2H2-type" evidence="13">
    <location>
        <begin position="228"/>
        <end position="255"/>
    </location>
</feature>
<reference evidence="14" key="1">
    <citation type="submission" date="2015-07" db="EMBL/GenBank/DDBJ databases">
        <title>MeaNS - Measles Nucleotide Surveillance Program.</title>
        <authorList>
            <person name="Tran T."/>
            <person name="Druce J."/>
        </authorList>
    </citation>
    <scope>NUCLEOTIDE SEQUENCE</scope>
    <source>
        <strain evidence="14">UCB-OBI-ISO-001</strain>
        <tissue evidence="14">Gonad</tissue>
    </source>
</reference>
<keyword evidence="8" id="KW-0238">DNA-binding</keyword>
<comment type="subcellular location">
    <subcellularLocation>
        <location evidence="1">Nucleus</location>
    </subcellularLocation>
</comment>
<feature type="domain" description="C2H2-type" evidence="13">
    <location>
        <begin position="200"/>
        <end position="227"/>
    </location>
</feature>
<proteinExistence type="inferred from homology"/>
<feature type="domain" description="C2H2-type" evidence="13">
    <location>
        <begin position="172"/>
        <end position="199"/>
    </location>
</feature>
<evidence type="ECO:0000256" key="11">
    <source>
        <dbReference type="PROSITE-ProRule" id="PRU00042"/>
    </source>
</evidence>
<feature type="domain" description="C2H2-type" evidence="13">
    <location>
        <begin position="284"/>
        <end position="311"/>
    </location>
</feature>
<keyword evidence="6" id="KW-0862">Zinc</keyword>